<dbReference type="Gene3D" id="2.60.120.10">
    <property type="entry name" value="Jelly Rolls"/>
    <property type="match status" value="1"/>
</dbReference>
<evidence type="ECO:0000313" key="2">
    <source>
        <dbReference type="EMBL" id="NID12758.1"/>
    </source>
</evidence>
<accession>A0ABX0QLR6</accession>
<dbReference type="Pfam" id="PF00027">
    <property type="entry name" value="cNMP_binding"/>
    <property type="match status" value="1"/>
</dbReference>
<protein>
    <submittedName>
        <fullName evidence="2">Crp/Fnr family transcriptional regulator</fullName>
    </submittedName>
</protein>
<name>A0ABX0QLR6_9BACT</name>
<evidence type="ECO:0000313" key="3">
    <source>
        <dbReference type="Proteomes" id="UP000606008"/>
    </source>
</evidence>
<dbReference type="InterPro" id="IPR000595">
    <property type="entry name" value="cNMP-bd_dom"/>
</dbReference>
<dbReference type="InterPro" id="IPR050397">
    <property type="entry name" value="Env_Response_Regulators"/>
</dbReference>
<sequence>MAVSPKELLLSFVSVLEPLPDLVLADIEQATTVQSIPKGTILLEAGHICQHVWFIAAGAARAFYYKDGREATAWFMGQHDFIISVRSFIEQKPSYEYIQTLTDCTLVSITYSQLQHLYQKHPSFNSVGRQLIEKYYALSEERLFQLRMNTAAERYDLLLATYPAIFKQASLKQIASYIGVTPETVSRLRKRK</sequence>
<reference evidence="3" key="2">
    <citation type="submission" date="2023-07" db="EMBL/GenBank/DDBJ databases">
        <authorList>
            <person name="Jung D.-H."/>
        </authorList>
    </citation>
    <scope>NUCLEOTIDE SEQUENCE [LARGE SCALE GENOMIC DNA]</scope>
    <source>
        <strain evidence="3">JA-25</strain>
    </source>
</reference>
<feature type="domain" description="Cyclic nucleotide-binding" evidence="1">
    <location>
        <begin position="15"/>
        <end position="117"/>
    </location>
</feature>
<dbReference type="Proteomes" id="UP000606008">
    <property type="component" value="Unassembled WGS sequence"/>
</dbReference>
<dbReference type="InterPro" id="IPR014710">
    <property type="entry name" value="RmlC-like_jellyroll"/>
</dbReference>
<dbReference type="PROSITE" id="PS50042">
    <property type="entry name" value="CNMP_BINDING_3"/>
    <property type="match status" value="1"/>
</dbReference>
<gene>
    <name evidence="2" type="ORF">F7231_21485</name>
</gene>
<dbReference type="InterPro" id="IPR018490">
    <property type="entry name" value="cNMP-bd_dom_sf"/>
</dbReference>
<dbReference type="SMART" id="SM00100">
    <property type="entry name" value="cNMP"/>
    <property type="match status" value="1"/>
</dbReference>
<dbReference type="CDD" id="cd00038">
    <property type="entry name" value="CAP_ED"/>
    <property type="match status" value="1"/>
</dbReference>
<keyword evidence="3" id="KW-1185">Reference proteome</keyword>
<dbReference type="PANTHER" id="PTHR24567">
    <property type="entry name" value="CRP FAMILY TRANSCRIPTIONAL REGULATORY PROTEIN"/>
    <property type="match status" value="1"/>
</dbReference>
<reference evidence="3" key="1">
    <citation type="submission" date="2019-09" db="EMBL/GenBank/DDBJ databases">
        <authorList>
            <person name="Jung D.-H."/>
        </authorList>
    </citation>
    <scope>NUCLEOTIDE SEQUENCE [LARGE SCALE GENOMIC DNA]</scope>
    <source>
        <strain evidence="3">JA-25</strain>
    </source>
</reference>
<dbReference type="RefSeq" id="WP_166693522.1">
    <property type="nucleotide sequence ID" value="NZ_WAEL01000008.1"/>
</dbReference>
<organism evidence="2 3">
    <name type="scientific">Fibrivirga algicola</name>
    <dbReference type="NCBI Taxonomy" id="2950420"/>
    <lineage>
        <taxon>Bacteria</taxon>
        <taxon>Pseudomonadati</taxon>
        <taxon>Bacteroidota</taxon>
        <taxon>Cytophagia</taxon>
        <taxon>Cytophagales</taxon>
        <taxon>Spirosomataceae</taxon>
        <taxon>Fibrivirga</taxon>
    </lineage>
</organism>
<dbReference type="SUPFAM" id="SSF51206">
    <property type="entry name" value="cAMP-binding domain-like"/>
    <property type="match status" value="1"/>
</dbReference>
<proteinExistence type="predicted"/>
<dbReference type="EMBL" id="WAEL01000008">
    <property type="protein sequence ID" value="NID12758.1"/>
    <property type="molecule type" value="Genomic_DNA"/>
</dbReference>
<comment type="caution">
    <text evidence="2">The sequence shown here is derived from an EMBL/GenBank/DDBJ whole genome shotgun (WGS) entry which is preliminary data.</text>
</comment>
<evidence type="ECO:0000259" key="1">
    <source>
        <dbReference type="PROSITE" id="PS50042"/>
    </source>
</evidence>
<dbReference type="PANTHER" id="PTHR24567:SF76">
    <property type="entry name" value="CYCLIC NUCLEOTIDE-BINDING DOMAIN PROTEIN"/>
    <property type="match status" value="1"/>
</dbReference>